<accession>A0AAD5XHG5</accession>
<proteinExistence type="predicted"/>
<dbReference type="Gene3D" id="3.30.710.10">
    <property type="entry name" value="Potassium Channel Kv1.1, Chain A"/>
    <property type="match status" value="1"/>
</dbReference>
<organism evidence="2 3">
    <name type="scientific">Physocladia obscura</name>
    <dbReference type="NCBI Taxonomy" id="109957"/>
    <lineage>
        <taxon>Eukaryota</taxon>
        <taxon>Fungi</taxon>
        <taxon>Fungi incertae sedis</taxon>
        <taxon>Chytridiomycota</taxon>
        <taxon>Chytridiomycota incertae sedis</taxon>
        <taxon>Chytridiomycetes</taxon>
        <taxon>Chytridiales</taxon>
        <taxon>Chytriomycetaceae</taxon>
        <taxon>Physocladia</taxon>
    </lineage>
</organism>
<dbReference type="EMBL" id="JADGJH010000594">
    <property type="protein sequence ID" value="KAJ3125720.1"/>
    <property type="molecule type" value="Genomic_DNA"/>
</dbReference>
<dbReference type="PROSITE" id="PS50097">
    <property type="entry name" value="BTB"/>
    <property type="match status" value="1"/>
</dbReference>
<dbReference type="InterPro" id="IPR006571">
    <property type="entry name" value="TLDc_dom"/>
</dbReference>
<protein>
    <recommendedName>
        <fullName evidence="1">BTB domain-containing protein</fullName>
    </recommendedName>
</protein>
<dbReference type="Pfam" id="PF00651">
    <property type="entry name" value="BTB"/>
    <property type="match status" value="1"/>
</dbReference>
<evidence type="ECO:0000259" key="1">
    <source>
        <dbReference type="PROSITE" id="PS50097"/>
    </source>
</evidence>
<keyword evidence="3" id="KW-1185">Reference proteome</keyword>
<dbReference type="Proteomes" id="UP001211907">
    <property type="component" value="Unassembled WGS sequence"/>
</dbReference>
<evidence type="ECO:0000313" key="2">
    <source>
        <dbReference type="EMBL" id="KAJ3125720.1"/>
    </source>
</evidence>
<dbReference type="InterPro" id="IPR011333">
    <property type="entry name" value="SKP1/BTB/POZ_sf"/>
</dbReference>
<dbReference type="SMART" id="SM00225">
    <property type="entry name" value="BTB"/>
    <property type="match status" value="1"/>
</dbReference>
<sequence length="482" mass="52592">MSGKKNNNTNLETLSFTAKTSMEPSEFFDSLRLDSEMADVVLLVGPDETPIFAHGNILAKARKKLIGDSETAVKDVTFQTKTVIKHPTVSVETVNFVLKYMYTGAVEVPFTMIMKVASFANELLVTVLVENCVNCLNCNGLIPENAFEIYAHIKSLSISDDTVLEIKSRAMTVGAASMDLTLKAGKDELEQMSAADIADMMAFIAFSVDHRWQVLVGWMKARQCTSTDLSIESGIPKDPGFNAAAASVDISSLLAEVGLFEFSPADYLSKIEPFLPLFPALLTPFLSFHFTSTRASAAKEWGVGLKSKILSHTQIILVFEKLTNAAKILHKPSLLAKLLYRASDSQFSVTDFHTKCDGKINTLTFILLENGSVVGAFADAAWSSSKTWIAVEEAFLFTVQMMSCGGVADVEVAQCSSPTCGLQGNPDWGPCFGGGNDFMVRGNKFSSDFGHSFHYGNSTTIHETFEDCNGQRIVEYEVIQLV</sequence>
<dbReference type="InterPro" id="IPR000210">
    <property type="entry name" value="BTB/POZ_dom"/>
</dbReference>
<dbReference type="SUPFAM" id="SSF54695">
    <property type="entry name" value="POZ domain"/>
    <property type="match status" value="1"/>
</dbReference>
<reference evidence="2" key="1">
    <citation type="submission" date="2020-05" db="EMBL/GenBank/DDBJ databases">
        <title>Phylogenomic resolution of chytrid fungi.</title>
        <authorList>
            <person name="Stajich J.E."/>
            <person name="Amses K."/>
            <person name="Simmons R."/>
            <person name="Seto K."/>
            <person name="Myers J."/>
            <person name="Bonds A."/>
            <person name="Quandt C.A."/>
            <person name="Barry K."/>
            <person name="Liu P."/>
            <person name="Grigoriev I."/>
            <person name="Longcore J.E."/>
            <person name="James T.Y."/>
        </authorList>
    </citation>
    <scope>NUCLEOTIDE SEQUENCE</scope>
    <source>
        <strain evidence="2">JEL0513</strain>
    </source>
</reference>
<gene>
    <name evidence="2" type="ORF">HK100_010630</name>
</gene>
<feature type="domain" description="BTB" evidence="1">
    <location>
        <begin position="38"/>
        <end position="110"/>
    </location>
</feature>
<name>A0AAD5XHG5_9FUNG</name>
<evidence type="ECO:0000313" key="3">
    <source>
        <dbReference type="Proteomes" id="UP001211907"/>
    </source>
</evidence>
<dbReference type="AlphaFoldDB" id="A0AAD5XHG5"/>
<comment type="caution">
    <text evidence="2">The sequence shown here is derived from an EMBL/GenBank/DDBJ whole genome shotgun (WGS) entry which is preliminary data.</text>
</comment>
<dbReference type="Pfam" id="PF07534">
    <property type="entry name" value="TLD"/>
    <property type="match status" value="1"/>
</dbReference>